<dbReference type="PANTHER" id="PTHR43757">
    <property type="entry name" value="AMINOMETHYLTRANSFERASE"/>
    <property type="match status" value="1"/>
</dbReference>
<evidence type="ECO:0000313" key="11">
    <source>
        <dbReference type="Proteomes" id="UP000004198"/>
    </source>
</evidence>
<dbReference type="Pfam" id="PF08669">
    <property type="entry name" value="GCV_T_C"/>
    <property type="match status" value="1"/>
</dbReference>
<dbReference type="eggNOG" id="COG0404">
    <property type="taxonomic scope" value="Bacteria"/>
</dbReference>
<dbReference type="GO" id="GO:0006546">
    <property type="term" value="P:glycine catabolic process"/>
    <property type="evidence" value="ECO:0007669"/>
    <property type="project" value="InterPro"/>
</dbReference>
<dbReference type="OrthoDB" id="9774591at2"/>
<evidence type="ECO:0000256" key="4">
    <source>
        <dbReference type="ARBA" id="ARBA00022679"/>
    </source>
</evidence>
<evidence type="ECO:0000259" key="9">
    <source>
        <dbReference type="Pfam" id="PF08669"/>
    </source>
</evidence>
<dbReference type="InterPro" id="IPR027266">
    <property type="entry name" value="TrmE/GcvT-like"/>
</dbReference>
<evidence type="ECO:0000256" key="1">
    <source>
        <dbReference type="ARBA" id="ARBA00008609"/>
    </source>
</evidence>
<dbReference type="Proteomes" id="UP000004198">
    <property type="component" value="Unassembled WGS sequence"/>
</dbReference>
<dbReference type="Gene3D" id="4.10.1250.10">
    <property type="entry name" value="Aminomethyltransferase fragment"/>
    <property type="match status" value="1"/>
</dbReference>
<dbReference type="AlphaFoldDB" id="C6Q1E8"/>
<dbReference type="GO" id="GO:0005960">
    <property type="term" value="C:glycine cleavage complex"/>
    <property type="evidence" value="ECO:0007669"/>
    <property type="project" value="InterPro"/>
</dbReference>
<dbReference type="InterPro" id="IPR006222">
    <property type="entry name" value="GCVT_N"/>
</dbReference>
<dbReference type="Gene3D" id="2.40.30.110">
    <property type="entry name" value="Aminomethyltransferase beta-barrel domains"/>
    <property type="match status" value="1"/>
</dbReference>
<proteinExistence type="inferred from homology"/>
<evidence type="ECO:0000256" key="7">
    <source>
        <dbReference type="PIRSR" id="PIRSR006487-1"/>
    </source>
</evidence>
<dbReference type="GO" id="GO:0004047">
    <property type="term" value="F:aminomethyltransferase activity"/>
    <property type="evidence" value="ECO:0007669"/>
    <property type="project" value="UniProtKB-EC"/>
</dbReference>
<evidence type="ECO:0000256" key="3">
    <source>
        <dbReference type="ARBA" id="ARBA00022576"/>
    </source>
</evidence>
<name>C6Q1E8_9CLOT</name>
<comment type="catalytic activity">
    <reaction evidence="6">
        <text>N(6)-[(R)-S(8)-aminomethyldihydrolipoyl]-L-lysyl-[protein] + (6S)-5,6,7,8-tetrahydrofolate = N(6)-[(R)-dihydrolipoyl]-L-lysyl-[protein] + (6R)-5,10-methylene-5,6,7,8-tetrahydrofolate + NH4(+)</text>
        <dbReference type="Rhea" id="RHEA:16945"/>
        <dbReference type="Rhea" id="RHEA-COMP:10475"/>
        <dbReference type="Rhea" id="RHEA-COMP:10492"/>
        <dbReference type="ChEBI" id="CHEBI:15636"/>
        <dbReference type="ChEBI" id="CHEBI:28938"/>
        <dbReference type="ChEBI" id="CHEBI:57453"/>
        <dbReference type="ChEBI" id="CHEBI:83100"/>
        <dbReference type="ChEBI" id="CHEBI:83143"/>
        <dbReference type="EC" id="2.1.2.10"/>
    </reaction>
</comment>
<dbReference type="PIRSF" id="PIRSF006487">
    <property type="entry name" value="GcvT"/>
    <property type="match status" value="1"/>
</dbReference>
<feature type="domain" description="Aminomethyltransferase C-terminal" evidence="9">
    <location>
        <begin position="285"/>
        <end position="363"/>
    </location>
</feature>
<feature type="domain" description="GCVT N-terminal" evidence="8">
    <location>
        <begin position="10"/>
        <end position="265"/>
    </location>
</feature>
<dbReference type="InterPro" id="IPR028896">
    <property type="entry name" value="GcvT/YgfZ/DmdA"/>
</dbReference>
<keyword evidence="4" id="KW-0808">Transferase</keyword>
<organism evidence="10 11">
    <name type="scientific">Clostridium carboxidivorans P7</name>
    <dbReference type="NCBI Taxonomy" id="536227"/>
    <lineage>
        <taxon>Bacteria</taxon>
        <taxon>Bacillati</taxon>
        <taxon>Bacillota</taxon>
        <taxon>Clostridia</taxon>
        <taxon>Eubacteriales</taxon>
        <taxon>Clostridiaceae</taxon>
        <taxon>Clostridium</taxon>
    </lineage>
</organism>
<dbReference type="GO" id="GO:0005829">
    <property type="term" value="C:cytosol"/>
    <property type="evidence" value="ECO:0007669"/>
    <property type="project" value="TreeGrafter"/>
</dbReference>
<reference evidence="10 11" key="1">
    <citation type="submission" date="2009-06" db="EMBL/GenBank/DDBJ databases">
        <title>The draft genome of Clostridium carboxidivorans P7.</title>
        <authorList>
            <consortium name="US DOE Joint Genome Institute (JGI-PGF)"/>
            <person name="Lucas S."/>
            <person name="Copeland A."/>
            <person name="Lapidus A."/>
            <person name="Glavina del Rio T."/>
            <person name="Tice H."/>
            <person name="Bruce D."/>
            <person name="Goodwin L."/>
            <person name="Pitluck S."/>
            <person name="Larimer F."/>
            <person name="Land M.L."/>
            <person name="Hauser L."/>
            <person name="Hemme C.L."/>
        </authorList>
    </citation>
    <scope>NUCLEOTIDE SEQUENCE [LARGE SCALE GENOMIC DNA]</scope>
    <source>
        <strain evidence="10 11">P7</strain>
    </source>
</reference>
<dbReference type="InterPro" id="IPR029043">
    <property type="entry name" value="GcvT/YgfZ_C"/>
</dbReference>
<dbReference type="NCBIfam" id="NF001567">
    <property type="entry name" value="PRK00389.1"/>
    <property type="match status" value="1"/>
</dbReference>
<protein>
    <recommendedName>
        <fullName evidence="2">aminomethyltransferase</fullName>
        <ecNumber evidence="2">2.1.2.10</ecNumber>
    </recommendedName>
    <alternativeName>
        <fullName evidence="5">Glycine cleavage system T protein</fullName>
    </alternativeName>
</protein>
<evidence type="ECO:0000256" key="5">
    <source>
        <dbReference type="ARBA" id="ARBA00031395"/>
    </source>
</evidence>
<dbReference type="Gene3D" id="3.30.1360.120">
    <property type="entry name" value="Probable tRNA modification gtpase trme, domain 1"/>
    <property type="match status" value="1"/>
</dbReference>
<dbReference type="EMBL" id="ACVI01000137">
    <property type="protein sequence ID" value="EET84672.1"/>
    <property type="molecule type" value="Genomic_DNA"/>
</dbReference>
<keyword evidence="3" id="KW-0032">Aminotransferase</keyword>
<gene>
    <name evidence="10" type="ORF">CcarbDRAFT_4865</name>
</gene>
<dbReference type="SUPFAM" id="SSF101790">
    <property type="entry name" value="Aminomethyltransferase beta-barrel domain"/>
    <property type="match status" value="1"/>
</dbReference>
<evidence type="ECO:0000259" key="8">
    <source>
        <dbReference type="Pfam" id="PF01571"/>
    </source>
</evidence>
<dbReference type="GO" id="GO:0008483">
    <property type="term" value="F:transaminase activity"/>
    <property type="evidence" value="ECO:0007669"/>
    <property type="project" value="UniProtKB-KW"/>
</dbReference>
<comment type="caution">
    <text evidence="10">The sequence shown here is derived from an EMBL/GenBank/DDBJ whole genome shotgun (WGS) entry which is preliminary data.</text>
</comment>
<accession>C6Q1E8</accession>
<dbReference type="Pfam" id="PF01571">
    <property type="entry name" value="GCV_T"/>
    <property type="match status" value="1"/>
</dbReference>
<evidence type="ECO:0000256" key="2">
    <source>
        <dbReference type="ARBA" id="ARBA00012616"/>
    </source>
</evidence>
<dbReference type="STRING" id="536227.Ccar_22120"/>
<dbReference type="PANTHER" id="PTHR43757:SF2">
    <property type="entry name" value="AMINOMETHYLTRANSFERASE, MITOCHONDRIAL"/>
    <property type="match status" value="1"/>
</dbReference>
<feature type="non-terminal residue" evidence="10">
    <location>
        <position position="370"/>
    </location>
</feature>
<dbReference type="FunFam" id="2.40.30.110:FF:000003">
    <property type="entry name" value="Aminomethyltransferase"/>
    <property type="match status" value="1"/>
</dbReference>
<dbReference type="SUPFAM" id="SSF103025">
    <property type="entry name" value="Folate-binding domain"/>
    <property type="match status" value="1"/>
</dbReference>
<dbReference type="InterPro" id="IPR022903">
    <property type="entry name" value="GcvT_bac"/>
</dbReference>
<dbReference type="InterPro" id="IPR006223">
    <property type="entry name" value="GcvT"/>
</dbReference>
<feature type="binding site" evidence="7">
    <location>
        <position position="199"/>
    </location>
    <ligand>
        <name>substrate</name>
    </ligand>
</feature>
<dbReference type="RefSeq" id="WP_007063750.1">
    <property type="nucleotide sequence ID" value="NZ_ACVI01000137.1"/>
</dbReference>
<dbReference type="HAMAP" id="MF_00259">
    <property type="entry name" value="GcvT"/>
    <property type="match status" value="1"/>
</dbReference>
<sequence>MGDLKKTPLFDVYPRYGGKIIDFAGWALPVQYQGIIAEHEAVRSAAGIFDVSHMGEVEVKGKDALKFVQNIITNDASTLENNQALYSPMCYENGGTVDDILVYKYADDYFYLVINAGNIDKDFKWMMDHKDNLDVDIINISPDICEFAIQGPKAQMILQKVVNIDLENIKFFYCERNVKVNNVDCMISRTGYTGEDGFEIFCNAKDGESIWVKLLEVGKDDGLIPVGLGCRDTLRFEACLPLYGNELTEDISPLEAGIGFFVKLNEDEFIGKEALMKQKSQGLKRKIAGFEMKDRGIPRHGYKVQVNGEEIGFVTTGYKSPSLNKNIGLALIKSDYAALGKEIEIIIRNKGAKAEIIDKKFYKKIIKNSL</sequence>
<dbReference type="InterPro" id="IPR013977">
    <property type="entry name" value="GcvT_C"/>
</dbReference>
<dbReference type="EC" id="2.1.2.10" evidence="2"/>
<evidence type="ECO:0000313" key="10">
    <source>
        <dbReference type="EMBL" id="EET84672.1"/>
    </source>
</evidence>
<dbReference type="NCBIfam" id="TIGR00528">
    <property type="entry name" value="gcvT"/>
    <property type="match status" value="1"/>
</dbReference>
<dbReference type="FunFam" id="3.30.70.1400:FF:000001">
    <property type="entry name" value="Aminomethyltransferase"/>
    <property type="match status" value="1"/>
</dbReference>
<dbReference type="FunFam" id="4.10.1250.10:FF:000001">
    <property type="entry name" value="Aminomethyltransferase"/>
    <property type="match status" value="1"/>
</dbReference>
<keyword evidence="11" id="KW-1185">Reference proteome</keyword>
<evidence type="ECO:0000256" key="6">
    <source>
        <dbReference type="ARBA" id="ARBA00047665"/>
    </source>
</evidence>
<dbReference type="Gene3D" id="3.30.70.1400">
    <property type="entry name" value="Aminomethyltransferase beta-barrel domains"/>
    <property type="match status" value="1"/>
</dbReference>
<comment type="similarity">
    <text evidence="1">Belongs to the GcvT family.</text>
</comment>